<dbReference type="Pfam" id="PF11915">
    <property type="entry name" value="DUF3433"/>
    <property type="match status" value="2"/>
</dbReference>
<protein>
    <submittedName>
        <fullName evidence="2">Uncharacterized protein</fullName>
    </submittedName>
</protein>
<name>A0ABR0EHU9_ZASCE</name>
<keyword evidence="1" id="KW-1133">Transmembrane helix</keyword>
<keyword evidence="1" id="KW-0812">Transmembrane</keyword>
<feature type="transmembrane region" description="Helical" evidence="1">
    <location>
        <begin position="522"/>
        <end position="543"/>
    </location>
</feature>
<dbReference type="PANTHER" id="PTHR37544:SF3">
    <property type="entry name" value="SPRAY"/>
    <property type="match status" value="1"/>
</dbReference>
<dbReference type="PANTHER" id="PTHR37544">
    <property type="entry name" value="SPRAY-RELATED"/>
    <property type="match status" value="1"/>
</dbReference>
<feature type="transmembrane region" description="Helical" evidence="1">
    <location>
        <begin position="564"/>
        <end position="586"/>
    </location>
</feature>
<reference evidence="2 3" key="1">
    <citation type="journal article" date="2023" name="G3 (Bethesda)">
        <title>A chromosome-level genome assembly of Zasmidium syzygii isolated from banana leaves.</title>
        <authorList>
            <person name="van Westerhoven A.C."/>
            <person name="Mehrabi R."/>
            <person name="Talebi R."/>
            <person name="Steentjes M.B.F."/>
            <person name="Corcolon B."/>
            <person name="Chong P.A."/>
            <person name="Kema G.H.J."/>
            <person name="Seidl M.F."/>
        </authorList>
    </citation>
    <scope>NUCLEOTIDE SEQUENCE [LARGE SCALE GENOMIC DNA]</scope>
    <source>
        <strain evidence="2 3">P124</strain>
    </source>
</reference>
<dbReference type="InterPro" id="IPR021840">
    <property type="entry name" value="DUF3433"/>
</dbReference>
<evidence type="ECO:0000256" key="1">
    <source>
        <dbReference type="SAM" id="Phobius"/>
    </source>
</evidence>
<organism evidence="2 3">
    <name type="scientific">Zasmidium cellare</name>
    <name type="common">Wine cellar mold</name>
    <name type="synonym">Racodium cellare</name>
    <dbReference type="NCBI Taxonomy" id="395010"/>
    <lineage>
        <taxon>Eukaryota</taxon>
        <taxon>Fungi</taxon>
        <taxon>Dikarya</taxon>
        <taxon>Ascomycota</taxon>
        <taxon>Pezizomycotina</taxon>
        <taxon>Dothideomycetes</taxon>
        <taxon>Dothideomycetidae</taxon>
        <taxon>Mycosphaerellales</taxon>
        <taxon>Mycosphaerellaceae</taxon>
        <taxon>Zasmidium</taxon>
    </lineage>
</organism>
<evidence type="ECO:0000313" key="2">
    <source>
        <dbReference type="EMBL" id="KAK4500648.1"/>
    </source>
</evidence>
<evidence type="ECO:0000313" key="3">
    <source>
        <dbReference type="Proteomes" id="UP001305779"/>
    </source>
</evidence>
<keyword evidence="3" id="KW-1185">Reference proteome</keyword>
<gene>
    <name evidence="2" type="ORF">PRZ48_008837</name>
</gene>
<accession>A0ABR0EHU9</accession>
<dbReference type="EMBL" id="JAXOVC010000006">
    <property type="protein sequence ID" value="KAK4500648.1"/>
    <property type="molecule type" value="Genomic_DNA"/>
</dbReference>
<proteinExistence type="predicted"/>
<comment type="caution">
    <text evidence="2">The sequence shown here is derived from an EMBL/GenBank/DDBJ whole genome shotgun (WGS) entry which is preliminary data.</text>
</comment>
<keyword evidence="1" id="KW-0472">Membrane</keyword>
<sequence>MATGPSAASESVMLDYISPFNAFALLPALRRGHYAVANVISVSLILKLAIVLSSGLFLLRTVDHLTEGVQLMVTDTFMPNTTALGLDFQPAGISIGLAQYNLAAPPGTTRTTAFQQFTKPEDVDEDTLNTTCQVDVLTSTSSCESAQVLLETTIGEGFWVTAAAFSGKCNNVSFSQMINWSGALLGSVPGNSQHIGIGFNGAWNSSYSTAFLQRLDCGLQNATSILLFAGNVTRPGDVSPIGCDPGGYPCDSPIGARIDNYSASVCHLTYEVRQLPVILTRGGGISIPENTNTSSSQLPGLTSDMLWNGTVLSFAAGDEILNTTTSPTAPAYDDKSDFPQMLQAFDPALSSAPSFADMGRFEAAIADLWATMNARFAQMYLKDPARVPVSGSIATTQSRLTLRQLPFWLLETSLIILSCCSTVLAITTTRSWLPTDCATPAGLSLVLSSSSNFMRRLTGTGTYSEKMLERLLEPSKFSTTLKSTEDLEGSTFAIRPTVSTDAPRQPQRSVKTNWFQPIPATLAYRITVPILLIAMIACLEALYSRSAKHSGIVAVASDNNYKHLAWTYIPTLIMVGVAALVSMLQFNAAALQPYILLRRIPSEARRSIIENYLGTHTFDDLALAKPGTLPDNLGNNGSLSLRMPGLRGRLNCTDISTEIEKAAYGTVPFSYGENVLSIVINLKETNRGCNTFVPIVRSFLVGTGQSNIGRYWAG</sequence>
<dbReference type="Proteomes" id="UP001305779">
    <property type="component" value="Unassembled WGS sequence"/>
</dbReference>